<protein>
    <submittedName>
        <fullName evidence="1">Uncharacterized protein</fullName>
    </submittedName>
</protein>
<reference evidence="1 2" key="1">
    <citation type="submission" date="2015-11" db="EMBL/GenBank/DDBJ databases">
        <authorList>
            <person name="Sahl J."/>
            <person name="Wagner D."/>
            <person name="Keim P."/>
        </authorList>
    </citation>
    <scope>NUCLEOTIDE SEQUENCE [LARGE SCALE GENOMIC DNA]</scope>
    <source>
        <strain evidence="1 2">MSMB1157</strain>
    </source>
</reference>
<gene>
    <name evidence="1" type="ORF">WK57_29055</name>
</gene>
<proteinExistence type="predicted"/>
<name>A0AA40UVE9_9BURK</name>
<accession>A0AA40UVE9</accession>
<evidence type="ECO:0000313" key="2">
    <source>
        <dbReference type="Proteomes" id="UP000070119"/>
    </source>
</evidence>
<evidence type="ECO:0000313" key="1">
    <source>
        <dbReference type="EMBL" id="KWZ53055.1"/>
    </source>
</evidence>
<dbReference type="Proteomes" id="UP000070119">
    <property type="component" value="Chromosome 2"/>
</dbReference>
<comment type="caution">
    <text evidence="1">The sequence shown here is derived from an EMBL/GenBank/DDBJ whole genome shotgun (WGS) entry which is preliminary data.</text>
</comment>
<dbReference type="EMBL" id="LNJU01000005">
    <property type="protein sequence ID" value="KWZ53055.1"/>
    <property type="molecule type" value="Genomic_DNA"/>
</dbReference>
<organism evidence="1 2">
    <name type="scientific">Burkholderia ubonensis</name>
    <dbReference type="NCBI Taxonomy" id="101571"/>
    <lineage>
        <taxon>Bacteria</taxon>
        <taxon>Pseudomonadati</taxon>
        <taxon>Pseudomonadota</taxon>
        <taxon>Betaproteobacteria</taxon>
        <taxon>Burkholderiales</taxon>
        <taxon>Burkholderiaceae</taxon>
        <taxon>Burkholderia</taxon>
        <taxon>Burkholderia cepacia complex</taxon>
    </lineage>
</organism>
<dbReference type="AlphaFoldDB" id="A0AA40UVE9"/>
<sequence length="71" mass="8392">MDDWMLFLREDWTTLTVAFTWRHVLLTADPFQVVEEFRCSGHRIWDDPQRHICVDDINQVPVSLIGGAYDL</sequence>